<feature type="domain" description="Type I restriction modification DNA specificity" evidence="4">
    <location>
        <begin position="223"/>
        <end position="378"/>
    </location>
</feature>
<keyword evidence="5" id="KW-0378">Hydrolase</keyword>
<evidence type="ECO:0000256" key="2">
    <source>
        <dbReference type="ARBA" id="ARBA00022747"/>
    </source>
</evidence>
<dbReference type="CDD" id="cd17259">
    <property type="entry name" value="RMtype1_S_StySKI-TRD2-CR2_like"/>
    <property type="match status" value="1"/>
</dbReference>
<evidence type="ECO:0000313" key="5">
    <source>
        <dbReference type="EMBL" id="MBM6498392.1"/>
    </source>
</evidence>
<dbReference type="EMBL" id="JACSOD020000425">
    <property type="protein sequence ID" value="MBM6498392.1"/>
    <property type="molecule type" value="Genomic_DNA"/>
</dbReference>
<sequence length="394" mass="45402">MEILQPKLRFPEFKENWEIEALEEYIDLFSGIALKSEEISEDNNGTPILRGINITEGSIRHTKEIDRYYLGNVDKLQKYFVKEDDLVLGMDGSKVGKNVALIKKDDENAILIQRVARLRSNSKSNIRYIYQQVFSKKFHDYVDIVNTSSGIPHISSQQIKDFKIGFPSLEEQTKIANFLSSVDEKLNLLKEKKTLLEDYKKGIMQKIFNQEIRFKDDNGNDFEDWEEVKLSDFAEVNKGNQLNKDDLNDFETYPCISGGIEPSGYTNKYNREENTIIISEGGNSCGYVNFVKTKFWCGGHCYSIDLLNNFSKTFVYQLLKFYQDEIMRLRVGSGLPNIQKKDLKNLIVNLPSSLGEQTKITNFLSAIDGKIELVSNQIQDTQEYKKGLLQQMFV</sequence>
<proteinExistence type="inferred from homology"/>
<comment type="caution">
    <text evidence="5">The sequence shown here is derived from an EMBL/GenBank/DDBJ whole genome shotgun (WGS) entry which is preliminary data.</text>
</comment>
<dbReference type="SUPFAM" id="SSF116734">
    <property type="entry name" value="DNA methylase specificity domain"/>
    <property type="match status" value="2"/>
</dbReference>
<keyword evidence="5" id="KW-0540">Nuclease</keyword>
<protein>
    <submittedName>
        <fullName evidence="5">Restriction endonuclease subunit S</fullName>
    </submittedName>
</protein>
<comment type="similarity">
    <text evidence="1">Belongs to the type-I restriction system S methylase family.</text>
</comment>
<dbReference type="Gene3D" id="1.10.287.1120">
    <property type="entry name" value="Bipartite methylase S protein"/>
    <property type="match status" value="1"/>
</dbReference>
<dbReference type="RefSeq" id="WP_187657664.1">
    <property type="nucleotide sequence ID" value="NZ_JACSOD020000425.1"/>
</dbReference>
<keyword evidence="3" id="KW-0238">DNA-binding</keyword>
<dbReference type="Gene3D" id="3.90.220.20">
    <property type="entry name" value="DNA methylase specificity domains"/>
    <property type="match status" value="2"/>
</dbReference>
<dbReference type="Proteomes" id="UP000759529">
    <property type="component" value="Unassembled WGS sequence"/>
</dbReference>
<feature type="domain" description="Type I restriction modification DNA specificity" evidence="4">
    <location>
        <begin position="15"/>
        <end position="197"/>
    </location>
</feature>
<dbReference type="InterPro" id="IPR052021">
    <property type="entry name" value="Type-I_RS_S_subunit"/>
</dbReference>
<reference evidence="5 6" key="1">
    <citation type="submission" date="2021-02" db="EMBL/GenBank/DDBJ databases">
        <authorList>
            <person name="Jung H.S."/>
            <person name="Chun B.H."/>
            <person name="Jeon C.O."/>
        </authorList>
    </citation>
    <scope>NUCLEOTIDE SEQUENCE [LARGE SCALE GENOMIC DNA]</scope>
    <source>
        <strain evidence="5 6">LMG 25203</strain>
    </source>
</reference>
<accession>A0ABS2CTT8</accession>
<dbReference type="InterPro" id="IPR044946">
    <property type="entry name" value="Restrct_endonuc_typeI_TRD_sf"/>
</dbReference>
<gene>
    <name evidence="5" type="ORF">H9X54_003630</name>
</gene>
<organism evidence="5 6">
    <name type="scientific">Flavobacterium macrobrachii</name>
    <dbReference type="NCBI Taxonomy" id="591204"/>
    <lineage>
        <taxon>Bacteria</taxon>
        <taxon>Pseudomonadati</taxon>
        <taxon>Bacteroidota</taxon>
        <taxon>Flavobacteriia</taxon>
        <taxon>Flavobacteriales</taxon>
        <taxon>Flavobacteriaceae</taxon>
        <taxon>Flavobacterium</taxon>
    </lineage>
</organism>
<dbReference type="GO" id="GO:0004519">
    <property type="term" value="F:endonuclease activity"/>
    <property type="evidence" value="ECO:0007669"/>
    <property type="project" value="UniProtKB-KW"/>
</dbReference>
<evidence type="ECO:0000256" key="1">
    <source>
        <dbReference type="ARBA" id="ARBA00010923"/>
    </source>
</evidence>
<keyword evidence="2" id="KW-0680">Restriction system</keyword>
<dbReference type="InterPro" id="IPR000055">
    <property type="entry name" value="Restrct_endonuc_typeI_TRD"/>
</dbReference>
<dbReference type="CDD" id="cd17291">
    <property type="entry name" value="RMtype1_S_MgeORF438P-TRD-CR_like"/>
    <property type="match status" value="1"/>
</dbReference>
<name>A0ABS2CTT8_9FLAO</name>
<dbReference type="Pfam" id="PF01420">
    <property type="entry name" value="Methylase_S"/>
    <property type="match status" value="2"/>
</dbReference>
<keyword evidence="6" id="KW-1185">Reference proteome</keyword>
<dbReference type="PANTHER" id="PTHR30408:SF12">
    <property type="entry name" value="TYPE I RESTRICTION ENZYME MJAVIII SPECIFICITY SUBUNIT"/>
    <property type="match status" value="1"/>
</dbReference>
<evidence type="ECO:0000259" key="4">
    <source>
        <dbReference type="Pfam" id="PF01420"/>
    </source>
</evidence>
<evidence type="ECO:0000256" key="3">
    <source>
        <dbReference type="ARBA" id="ARBA00023125"/>
    </source>
</evidence>
<keyword evidence="5" id="KW-0255">Endonuclease</keyword>
<evidence type="ECO:0000313" key="6">
    <source>
        <dbReference type="Proteomes" id="UP000759529"/>
    </source>
</evidence>
<dbReference type="PANTHER" id="PTHR30408">
    <property type="entry name" value="TYPE-1 RESTRICTION ENZYME ECOKI SPECIFICITY PROTEIN"/>
    <property type="match status" value="1"/>
</dbReference>